<dbReference type="InterPro" id="IPR004210">
    <property type="entry name" value="BESS_motif"/>
</dbReference>
<evidence type="ECO:0000256" key="2">
    <source>
        <dbReference type="SAM" id="MobiDB-lite"/>
    </source>
</evidence>
<gene>
    <name evidence="6" type="primary">LOC101858236</name>
</gene>
<feature type="compositionally biased region" description="Acidic residues" evidence="2">
    <location>
        <begin position="132"/>
        <end position="141"/>
    </location>
</feature>
<dbReference type="RefSeq" id="XP_005112792.1">
    <property type="nucleotide sequence ID" value="XM_005112735.3"/>
</dbReference>
<evidence type="ECO:0000259" key="3">
    <source>
        <dbReference type="PROSITE" id="PS51029"/>
    </source>
</evidence>
<reference evidence="6" key="1">
    <citation type="submission" date="2025-08" db="UniProtKB">
        <authorList>
            <consortium name="RefSeq"/>
        </authorList>
    </citation>
    <scope>IDENTIFICATION</scope>
</reference>
<keyword evidence="5" id="KW-1185">Reference proteome</keyword>
<evidence type="ECO:0000256" key="1">
    <source>
        <dbReference type="PROSITE-ProRule" id="PRU00371"/>
    </source>
</evidence>
<dbReference type="GeneID" id="101858236"/>
<dbReference type="InterPro" id="IPR039353">
    <property type="entry name" value="TF_Adf1"/>
</dbReference>
<evidence type="ECO:0000313" key="5">
    <source>
        <dbReference type="Proteomes" id="UP000694888"/>
    </source>
</evidence>
<name>A0ABM0KAE5_APLCA</name>
<feature type="domain" description="BESS" evidence="4">
    <location>
        <begin position="206"/>
        <end position="245"/>
    </location>
</feature>
<feature type="region of interest" description="Disordered" evidence="2">
    <location>
        <begin position="124"/>
        <end position="145"/>
    </location>
</feature>
<dbReference type="Pfam" id="PF10545">
    <property type="entry name" value="MADF_DNA_bdg"/>
    <property type="match status" value="1"/>
</dbReference>
<keyword evidence="1" id="KW-0539">Nucleus</keyword>
<comment type="subcellular location">
    <subcellularLocation>
        <location evidence="1">Nucleus</location>
    </subcellularLocation>
</comment>
<dbReference type="PANTHER" id="PTHR12243">
    <property type="entry name" value="MADF DOMAIN TRANSCRIPTION FACTOR"/>
    <property type="match status" value="1"/>
</dbReference>
<dbReference type="InterPro" id="IPR006578">
    <property type="entry name" value="MADF-dom"/>
</dbReference>
<dbReference type="PROSITE" id="PS51031">
    <property type="entry name" value="BESS"/>
    <property type="match status" value="1"/>
</dbReference>
<proteinExistence type="predicted"/>
<dbReference type="Proteomes" id="UP000694888">
    <property type="component" value="Unplaced"/>
</dbReference>
<sequence length="248" mass="28648">MSNVGALIEVDVDPNWIENIICAVESKPCLYNKADVDYNNRDVKANAWTEICETIVPGWKGMSDLHRKLKGKEVQQRWTNLRHCFQRELREQKKTLPGPAAKRRRKYIYYDRLLFLLPTLEQRETTVSNGQPDEDKDEIAEPTETTELPGDVAKEPLAPITSAACDCNTAPKTSKKRKRYSSDSGTSCEQKLLDILRERVHKTEEIDEDKLFLLSFLPAMRRMSSETKFEAKMEILRIMHMFELGDHS</sequence>
<evidence type="ECO:0000259" key="4">
    <source>
        <dbReference type="PROSITE" id="PS51031"/>
    </source>
</evidence>
<dbReference type="PANTHER" id="PTHR12243:SF69">
    <property type="entry name" value="SI:CH73-59F11.3"/>
    <property type="match status" value="1"/>
</dbReference>
<protein>
    <submittedName>
        <fullName evidence="6">Uncharacterized protein LOC101858236</fullName>
    </submittedName>
</protein>
<feature type="domain" description="MADF" evidence="3">
    <location>
        <begin position="19"/>
        <end position="121"/>
    </location>
</feature>
<dbReference type="PROSITE" id="PS51029">
    <property type="entry name" value="MADF"/>
    <property type="match status" value="1"/>
</dbReference>
<dbReference type="SMART" id="SM00595">
    <property type="entry name" value="MADF"/>
    <property type="match status" value="1"/>
</dbReference>
<accession>A0ABM0KAE5</accession>
<dbReference type="Pfam" id="PF02944">
    <property type="entry name" value="BESS"/>
    <property type="match status" value="1"/>
</dbReference>
<organism evidence="5 6">
    <name type="scientific">Aplysia californica</name>
    <name type="common">California sea hare</name>
    <dbReference type="NCBI Taxonomy" id="6500"/>
    <lineage>
        <taxon>Eukaryota</taxon>
        <taxon>Metazoa</taxon>
        <taxon>Spiralia</taxon>
        <taxon>Lophotrochozoa</taxon>
        <taxon>Mollusca</taxon>
        <taxon>Gastropoda</taxon>
        <taxon>Heterobranchia</taxon>
        <taxon>Euthyneura</taxon>
        <taxon>Tectipleura</taxon>
        <taxon>Aplysiida</taxon>
        <taxon>Aplysioidea</taxon>
        <taxon>Aplysiidae</taxon>
        <taxon>Aplysia</taxon>
    </lineage>
</organism>
<evidence type="ECO:0000313" key="6">
    <source>
        <dbReference type="RefSeq" id="XP_005112792.1"/>
    </source>
</evidence>